<feature type="region of interest" description="Disordered" evidence="8">
    <location>
        <begin position="297"/>
        <end position="328"/>
    </location>
</feature>
<evidence type="ECO:0000259" key="10">
    <source>
        <dbReference type="Pfam" id="PF00892"/>
    </source>
</evidence>
<feature type="domain" description="EamA" evidence="10">
    <location>
        <begin position="10"/>
        <end position="147"/>
    </location>
</feature>
<keyword evidence="12" id="KW-1185">Reference proteome</keyword>
<sequence>MQPDPTETRRGLLLAISAYGLWGIVLPFYMKALDHVSPVEIVAHRIIWALPFAAILLMYQGRFARTVRYLADMRTTALALLTAALISINWGVYVYAIVAGQTVDAALGYYINPLLNVLLAALVLKERPSRLQAIAVGLATVGVAIMTVKAGGLPWISLVLACTFGSYGLVRKMVKVDASEGFFLEVVLLTPFAVAALFIVPVSHFGVIPYETVMLMGAGPLTAVPLILFAAGARLLNFATVGILQYLVPTCLFLIAVFIFGEPFSVWQLVAFAFIWTALGLYTVTLLRQARVERQRRRRRQPSAAQTSAQMDGQAAALDQPPSDQAIR</sequence>
<dbReference type="EMBL" id="QURL01000001">
    <property type="protein sequence ID" value="RFC66548.1"/>
    <property type="molecule type" value="Genomic_DNA"/>
</dbReference>
<organism evidence="11 12">
    <name type="scientific">Fulvimarina endophytica</name>
    <dbReference type="NCBI Taxonomy" id="2293836"/>
    <lineage>
        <taxon>Bacteria</taxon>
        <taxon>Pseudomonadati</taxon>
        <taxon>Pseudomonadota</taxon>
        <taxon>Alphaproteobacteria</taxon>
        <taxon>Hyphomicrobiales</taxon>
        <taxon>Aurantimonadaceae</taxon>
        <taxon>Fulvimarina</taxon>
    </lineage>
</organism>
<feature type="transmembrane region" description="Helical" evidence="9">
    <location>
        <begin position="106"/>
        <end position="124"/>
    </location>
</feature>
<feature type="transmembrane region" description="Helical" evidence="9">
    <location>
        <begin position="238"/>
        <end position="260"/>
    </location>
</feature>
<comment type="similarity">
    <text evidence="2">Belongs to the EamA transporter family.</text>
</comment>
<proteinExistence type="inferred from homology"/>
<feature type="transmembrane region" description="Helical" evidence="9">
    <location>
        <begin position="266"/>
        <end position="287"/>
    </location>
</feature>
<dbReference type="GO" id="GO:0005886">
    <property type="term" value="C:plasma membrane"/>
    <property type="evidence" value="ECO:0007669"/>
    <property type="project" value="UniProtKB-SubCell"/>
</dbReference>
<dbReference type="Proteomes" id="UP000264310">
    <property type="component" value="Unassembled WGS sequence"/>
</dbReference>
<gene>
    <name evidence="11" type="primary">rarD</name>
    <name evidence="11" type="ORF">DYI37_01780</name>
</gene>
<dbReference type="OrthoDB" id="369870at2"/>
<dbReference type="InterPro" id="IPR004626">
    <property type="entry name" value="RarD"/>
</dbReference>
<dbReference type="RefSeq" id="WP_116681798.1">
    <property type="nucleotide sequence ID" value="NZ_QURL01000001.1"/>
</dbReference>
<dbReference type="SUPFAM" id="SSF103481">
    <property type="entry name" value="Multidrug resistance efflux transporter EmrE"/>
    <property type="match status" value="2"/>
</dbReference>
<comment type="subcellular location">
    <subcellularLocation>
        <location evidence="1">Cell membrane</location>
        <topology evidence="1">Multi-pass membrane protein</topology>
    </subcellularLocation>
</comment>
<protein>
    <submittedName>
        <fullName evidence="11">EamA family transporter RarD</fullName>
    </submittedName>
</protein>
<keyword evidence="3" id="KW-0813">Transport</keyword>
<dbReference type="PANTHER" id="PTHR22911">
    <property type="entry name" value="ACYL-MALONYL CONDENSING ENZYME-RELATED"/>
    <property type="match status" value="1"/>
</dbReference>
<evidence type="ECO:0000256" key="2">
    <source>
        <dbReference type="ARBA" id="ARBA00007362"/>
    </source>
</evidence>
<keyword evidence="5 9" id="KW-0812">Transmembrane</keyword>
<feature type="transmembrane region" description="Helical" evidence="9">
    <location>
        <begin position="79"/>
        <end position="100"/>
    </location>
</feature>
<evidence type="ECO:0000313" key="11">
    <source>
        <dbReference type="EMBL" id="RFC66548.1"/>
    </source>
</evidence>
<dbReference type="NCBIfam" id="TIGR00688">
    <property type="entry name" value="rarD"/>
    <property type="match status" value="1"/>
</dbReference>
<feature type="transmembrane region" description="Helical" evidence="9">
    <location>
        <begin position="212"/>
        <end position="231"/>
    </location>
</feature>
<dbReference type="InterPro" id="IPR037185">
    <property type="entry name" value="EmrE-like"/>
</dbReference>
<evidence type="ECO:0000256" key="5">
    <source>
        <dbReference type="ARBA" id="ARBA00022692"/>
    </source>
</evidence>
<feature type="transmembrane region" description="Helical" evidence="9">
    <location>
        <begin position="131"/>
        <end position="148"/>
    </location>
</feature>
<feature type="transmembrane region" description="Helical" evidence="9">
    <location>
        <begin position="12"/>
        <end position="30"/>
    </location>
</feature>
<feature type="transmembrane region" description="Helical" evidence="9">
    <location>
        <begin position="42"/>
        <end position="59"/>
    </location>
</feature>
<accession>A0A371XBE1</accession>
<evidence type="ECO:0000256" key="6">
    <source>
        <dbReference type="ARBA" id="ARBA00022989"/>
    </source>
</evidence>
<dbReference type="InterPro" id="IPR000620">
    <property type="entry name" value="EamA_dom"/>
</dbReference>
<dbReference type="AlphaFoldDB" id="A0A371XBE1"/>
<evidence type="ECO:0000256" key="1">
    <source>
        <dbReference type="ARBA" id="ARBA00004651"/>
    </source>
</evidence>
<evidence type="ECO:0000256" key="7">
    <source>
        <dbReference type="ARBA" id="ARBA00023136"/>
    </source>
</evidence>
<keyword evidence="4" id="KW-1003">Cell membrane</keyword>
<name>A0A371XBE1_9HYPH</name>
<feature type="transmembrane region" description="Helical" evidence="9">
    <location>
        <begin position="182"/>
        <end position="200"/>
    </location>
</feature>
<feature type="transmembrane region" description="Helical" evidence="9">
    <location>
        <begin position="154"/>
        <end position="170"/>
    </location>
</feature>
<dbReference type="Pfam" id="PF00892">
    <property type="entry name" value="EamA"/>
    <property type="match status" value="1"/>
</dbReference>
<keyword evidence="7 9" id="KW-0472">Membrane</keyword>
<dbReference type="PANTHER" id="PTHR22911:SF137">
    <property type="entry name" value="SOLUTE CARRIER FAMILY 35 MEMBER G2-RELATED"/>
    <property type="match status" value="1"/>
</dbReference>
<keyword evidence="6 9" id="KW-1133">Transmembrane helix</keyword>
<comment type="caution">
    <text evidence="11">The sequence shown here is derived from an EMBL/GenBank/DDBJ whole genome shotgun (WGS) entry which is preliminary data.</text>
</comment>
<evidence type="ECO:0000256" key="8">
    <source>
        <dbReference type="SAM" id="MobiDB-lite"/>
    </source>
</evidence>
<evidence type="ECO:0000256" key="3">
    <source>
        <dbReference type="ARBA" id="ARBA00022448"/>
    </source>
</evidence>
<evidence type="ECO:0000256" key="9">
    <source>
        <dbReference type="SAM" id="Phobius"/>
    </source>
</evidence>
<evidence type="ECO:0000313" key="12">
    <source>
        <dbReference type="Proteomes" id="UP000264310"/>
    </source>
</evidence>
<evidence type="ECO:0000256" key="4">
    <source>
        <dbReference type="ARBA" id="ARBA00022475"/>
    </source>
</evidence>
<reference evidence="11 12" key="1">
    <citation type="submission" date="2018-08" db="EMBL/GenBank/DDBJ databases">
        <title>Fulvimarina sp. 85, whole genome shotgun sequence.</title>
        <authorList>
            <person name="Tuo L."/>
        </authorList>
    </citation>
    <scope>NUCLEOTIDE SEQUENCE [LARGE SCALE GENOMIC DNA]</scope>
    <source>
        <strain evidence="11 12">85</strain>
    </source>
</reference>